<gene>
    <name evidence="2" type="ORF">PMAYCL1PPCAC_23212</name>
</gene>
<evidence type="ECO:0000313" key="3">
    <source>
        <dbReference type="Proteomes" id="UP001328107"/>
    </source>
</evidence>
<dbReference type="Proteomes" id="UP001328107">
    <property type="component" value="Unassembled WGS sequence"/>
</dbReference>
<feature type="region of interest" description="Disordered" evidence="1">
    <location>
        <begin position="1"/>
        <end position="24"/>
    </location>
</feature>
<comment type="caution">
    <text evidence="2">The sequence shown here is derived from an EMBL/GenBank/DDBJ whole genome shotgun (WGS) entry which is preliminary data.</text>
</comment>
<dbReference type="EMBL" id="BTRK01000005">
    <property type="protein sequence ID" value="GMR53017.1"/>
    <property type="molecule type" value="Genomic_DNA"/>
</dbReference>
<protein>
    <submittedName>
        <fullName evidence="2">Uncharacterized protein</fullName>
    </submittedName>
</protein>
<evidence type="ECO:0000256" key="1">
    <source>
        <dbReference type="SAM" id="MobiDB-lite"/>
    </source>
</evidence>
<feature type="compositionally biased region" description="Polar residues" evidence="1">
    <location>
        <begin position="10"/>
        <end position="20"/>
    </location>
</feature>
<feature type="non-terminal residue" evidence="2">
    <location>
        <position position="1"/>
    </location>
</feature>
<proteinExistence type="predicted"/>
<organism evidence="2 3">
    <name type="scientific">Pristionchus mayeri</name>
    <dbReference type="NCBI Taxonomy" id="1317129"/>
    <lineage>
        <taxon>Eukaryota</taxon>
        <taxon>Metazoa</taxon>
        <taxon>Ecdysozoa</taxon>
        <taxon>Nematoda</taxon>
        <taxon>Chromadorea</taxon>
        <taxon>Rhabditida</taxon>
        <taxon>Rhabditina</taxon>
        <taxon>Diplogasteromorpha</taxon>
        <taxon>Diplogasteroidea</taxon>
        <taxon>Neodiplogasteridae</taxon>
        <taxon>Pristionchus</taxon>
    </lineage>
</organism>
<feature type="non-terminal residue" evidence="2">
    <location>
        <position position="75"/>
    </location>
</feature>
<sequence length="75" mass="8658">RWLPYPYASCSASRTTQPSDTSHDGELLRDCLRGCVSHHCEGETSERGQATPHDETTPNTYSQWWLPLWHPAWYP</sequence>
<dbReference type="AlphaFoldDB" id="A0AAN5CZR7"/>
<name>A0AAN5CZR7_9BILA</name>
<evidence type="ECO:0000313" key="2">
    <source>
        <dbReference type="EMBL" id="GMR53017.1"/>
    </source>
</evidence>
<accession>A0AAN5CZR7</accession>
<keyword evidence="3" id="KW-1185">Reference proteome</keyword>
<reference evidence="3" key="1">
    <citation type="submission" date="2022-10" db="EMBL/GenBank/DDBJ databases">
        <title>Genome assembly of Pristionchus species.</title>
        <authorList>
            <person name="Yoshida K."/>
            <person name="Sommer R.J."/>
        </authorList>
    </citation>
    <scope>NUCLEOTIDE SEQUENCE [LARGE SCALE GENOMIC DNA]</scope>
    <source>
        <strain evidence="3">RS5460</strain>
    </source>
</reference>